<dbReference type="KEGG" id="mng:MNEG_15902"/>
<evidence type="ECO:0000313" key="3">
    <source>
        <dbReference type="Proteomes" id="UP000054498"/>
    </source>
</evidence>
<dbReference type="EMBL" id="KK105994">
    <property type="protein sequence ID" value="KIY92062.1"/>
    <property type="molecule type" value="Genomic_DNA"/>
</dbReference>
<sequence>MHLCAVVAPTQDVAFMYSIAWTAVQLLFNNFFITFREVTLGWLTNLRFVSAVYFAYEGIATVEFAGVRMACSAGVDANGIAFLKELLPNSRLLDMHAVQAALAAPGPDCVTEAGAVLDFFTFNRGFSATLAILVGYWLVTHVLTYLALLLVARKERR</sequence>
<reference evidence="2 3" key="1">
    <citation type="journal article" date="2013" name="BMC Genomics">
        <title>Reconstruction of the lipid metabolism for the microalga Monoraphidium neglectum from its genome sequence reveals characteristics suitable for biofuel production.</title>
        <authorList>
            <person name="Bogen C."/>
            <person name="Al-Dilaimi A."/>
            <person name="Albersmeier A."/>
            <person name="Wichmann J."/>
            <person name="Grundmann M."/>
            <person name="Rupp O."/>
            <person name="Lauersen K.J."/>
            <person name="Blifernez-Klassen O."/>
            <person name="Kalinowski J."/>
            <person name="Goesmann A."/>
            <person name="Mussgnug J.H."/>
            <person name="Kruse O."/>
        </authorList>
    </citation>
    <scope>NUCLEOTIDE SEQUENCE [LARGE SCALE GENOMIC DNA]</scope>
    <source>
        <strain evidence="2 3">SAG 48.87</strain>
    </source>
</reference>
<name>A0A0D2IVW5_9CHLO</name>
<dbReference type="GeneID" id="25733609"/>
<keyword evidence="1" id="KW-1133">Transmembrane helix</keyword>
<keyword evidence="1" id="KW-0472">Membrane</keyword>
<gene>
    <name evidence="2" type="ORF">MNEG_15902</name>
</gene>
<dbReference type="OrthoDB" id="557575at2759"/>
<evidence type="ECO:0000313" key="2">
    <source>
        <dbReference type="EMBL" id="KIY92062.1"/>
    </source>
</evidence>
<keyword evidence="3" id="KW-1185">Reference proteome</keyword>
<protein>
    <submittedName>
        <fullName evidence="2">Uncharacterized protein</fullName>
    </submittedName>
</protein>
<proteinExistence type="predicted"/>
<organism evidence="2 3">
    <name type="scientific">Monoraphidium neglectum</name>
    <dbReference type="NCBI Taxonomy" id="145388"/>
    <lineage>
        <taxon>Eukaryota</taxon>
        <taxon>Viridiplantae</taxon>
        <taxon>Chlorophyta</taxon>
        <taxon>core chlorophytes</taxon>
        <taxon>Chlorophyceae</taxon>
        <taxon>CS clade</taxon>
        <taxon>Sphaeropleales</taxon>
        <taxon>Selenastraceae</taxon>
        <taxon>Monoraphidium</taxon>
    </lineage>
</organism>
<keyword evidence="1" id="KW-0812">Transmembrane</keyword>
<dbReference type="RefSeq" id="XP_013891082.1">
    <property type="nucleotide sequence ID" value="XM_014035628.1"/>
</dbReference>
<dbReference type="AlphaFoldDB" id="A0A0D2IVW5"/>
<dbReference type="Proteomes" id="UP000054498">
    <property type="component" value="Unassembled WGS sequence"/>
</dbReference>
<accession>A0A0D2IVW5</accession>
<feature type="transmembrane region" description="Helical" evidence="1">
    <location>
        <begin position="130"/>
        <end position="152"/>
    </location>
</feature>
<evidence type="ECO:0000256" key="1">
    <source>
        <dbReference type="SAM" id="Phobius"/>
    </source>
</evidence>